<dbReference type="Pfam" id="PF02687">
    <property type="entry name" value="FtsX"/>
    <property type="match status" value="2"/>
</dbReference>
<comment type="subcellular location">
    <subcellularLocation>
        <location evidence="1">Cell membrane</location>
        <topology evidence="1">Multi-pass membrane protein</topology>
    </subcellularLocation>
</comment>
<organism evidence="9 10">
    <name type="scientific">Lacticaseibacillus nasuensis JCM 17158</name>
    <dbReference type="NCBI Taxonomy" id="1291734"/>
    <lineage>
        <taxon>Bacteria</taxon>
        <taxon>Bacillati</taxon>
        <taxon>Bacillota</taxon>
        <taxon>Bacilli</taxon>
        <taxon>Lactobacillales</taxon>
        <taxon>Lactobacillaceae</taxon>
        <taxon>Lacticaseibacillus</taxon>
    </lineage>
</organism>
<accession>A0A0R1JIC9</accession>
<evidence type="ECO:0000256" key="1">
    <source>
        <dbReference type="ARBA" id="ARBA00004651"/>
    </source>
</evidence>
<reference evidence="9 10" key="1">
    <citation type="journal article" date="2015" name="Genome Announc.">
        <title>Expanding the biotechnology potential of lactobacilli through comparative genomics of 213 strains and associated genera.</title>
        <authorList>
            <person name="Sun Z."/>
            <person name="Harris H.M."/>
            <person name="McCann A."/>
            <person name="Guo C."/>
            <person name="Argimon S."/>
            <person name="Zhang W."/>
            <person name="Yang X."/>
            <person name="Jeffery I.B."/>
            <person name="Cooney J.C."/>
            <person name="Kagawa T.F."/>
            <person name="Liu W."/>
            <person name="Song Y."/>
            <person name="Salvetti E."/>
            <person name="Wrobel A."/>
            <person name="Rasinkangas P."/>
            <person name="Parkhill J."/>
            <person name="Rea M.C."/>
            <person name="O'Sullivan O."/>
            <person name="Ritari J."/>
            <person name="Douillard F.P."/>
            <person name="Paul Ross R."/>
            <person name="Yang R."/>
            <person name="Briner A.E."/>
            <person name="Felis G.E."/>
            <person name="de Vos W.M."/>
            <person name="Barrangou R."/>
            <person name="Klaenhammer T.R."/>
            <person name="Caufield P.W."/>
            <person name="Cui Y."/>
            <person name="Zhang H."/>
            <person name="O'Toole P.W."/>
        </authorList>
    </citation>
    <scope>NUCLEOTIDE SEQUENCE [LARGE SCALE GENOMIC DNA]</scope>
    <source>
        <strain evidence="9 10">JCM 17158</strain>
    </source>
</reference>
<feature type="transmembrane region" description="Helical" evidence="7">
    <location>
        <begin position="434"/>
        <end position="458"/>
    </location>
</feature>
<sequence>MKPMTKNLWREIRASRGRFIAIILIILLGCLTFVGVRAAGPGLNESLTTTVQDLHLSDVQLMSTTGFTHEDVTTAAKVSGARAEAVKFTYATGGKNANVVALYGYQAGQQINRLRLVSGHLPQAANQIVLDAQAKSAGYRLGQTFSFDRGAQVKRRRFTIVGFANSPLYIDNSLRGAANVGDGTVDWFTAVPASQLDVPVATLLNIRFASLQGHNTFAKAYDTARNRKLRALKRVFATRAKARSREVYDSAVKPIAAQAAKLAAAQRQLATAKAQVAAASHGTVTTTPAIEAQAAQLKSATAKLTAARQQAKAASVTTYTWQDRSDLPGFAAYGDSSKRIAAIANVFPVFFFLIAALITFTTITRMVEEARGQIGTFKALGYGKWAIARNYLIYACSAAIIGSGLGSVLGNLTLPRFILMMYDQYLPLTTTVRFQWGAFSLALVASLLATVGAAVIVVRRELQEGPAALLLPKPPKSAKRILLERITPLWSRLNFNQKVSYRNLFRYKSRMIMSIVGIAGGCALLLTGFGLRDSIAAAGTRQYSQIITYDALVQLADHQHDAAHRELTATKQYRSSTKIAANTATVRHGAHSVAAVNVFTPQTGAFDQYIHLATPAGQAIHLPSRGAVVSQKTAKLLAADVGDRIQVRLTSGKTVRLRLAAITRNYMGDYLYLSPAAYRHAWGQAATPNAYLVRLAAQSKGQRQRLAHRLLATGGVLGTSFTADQRTTVNKMGTMMTPVVLIFIIMSGLLSFIVMYNLTNINVSERIRELSTVKVLGFYDREVTMYVARENIVLTIVGVLAGFFVGNGLLWYILQQASTAQVMFPLVIHWPGYVVAAVLMAAFTGIVMLVTHKRLQHIDMVGALKATE</sequence>
<evidence type="ECO:0000259" key="8">
    <source>
        <dbReference type="Pfam" id="PF02687"/>
    </source>
</evidence>
<proteinExistence type="predicted"/>
<evidence type="ECO:0000313" key="10">
    <source>
        <dbReference type="Proteomes" id="UP000051804"/>
    </source>
</evidence>
<dbReference type="GO" id="GO:0005886">
    <property type="term" value="C:plasma membrane"/>
    <property type="evidence" value="ECO:0007669"/>
    <property type="project" value="UniProtKB-SubCell"/>
</dbReference>
<dbReference type="PANTHER" id="PTHR30287">
    <property type="entry name" value="MEMBRANE COMPONENT OF PREDICTED ABC SUPERFAMILY METABOLITE UPTAKE TRANSPORTER"/>
    <property type="match status" value="1"/>
</dbReference>
<dbReference type="OrthoDB" id="5137249at2"/>
<feature type="domain" description="ABC3 transporter permease C-terminal" evidence="8">
    <location>
        <begin position="345"/>
        <end position="460"/>
    </location>
</feature>
<dbReference type="Proteomes" id="UP000051804">
    <property type="component" value="Unassembled WGS sequence"/>
</dbReference>
<keyword evidence="6" id="KW-0175">Coiled coil</keyword>
<keyword evidence="5 7" id="KW-0472">Membrane</keyword>
<keyword evidence="3 7" id="KW-0812">Transmembrane</keyword>
<feature type="coiled-coil region" evidence="6">
    <location>
        <begin position="255"/>
        <end position="310"/>
    </location>
</feature>
<dbReference type="InterPro" id="IPR038766">
    <property type="entry name" value="Membrane_comp_ABC_pdt"/>
</dbReference>
<dbReference type="InterPro" id="IPR003838">
    <property type="entry name" value="ABC3_permease_C"/>
</dbReference>
<dbReference type="RefSeq" id="WP_056951663.1">
    <property type="nucleotide sequence ID" value="NZ_AZDJ01000030.1"/>
</dbReference>
<dbReference type="PANTHER" id="PTHR30287:SF1">
    <property type="entry name" value="INNER MEMBRANE PROTEIN"/>
    <property type="match status" value="1"/>
</dbReference>
<feature type="transmembrane region" description="Helical" evidence="7">
    <location>
        <begin position="791"/>
        <end position="814"/>
    </location>
</feature>
<evidence type="ECO:0000256" key="4">
    <source>
        <dbReference type="ARBA" id="ARBA00022989"/>
    </source>
</evidence>
<dbReference type="PROSITE" id="PS51257">
    <property type="entry name" value="PROKAR_LIPOPROTEIN"/>
    <property type="match status" value="1"/>
</dbReference>
<evidence type="ECO:0000256" key="6">
    <source>
        <dbReference type="SAM" id="Coils"/>
    </source>
</evidence>
<feature type="transmembrane region" description="Helical" evidence="7">
    <location>
        <begin position="391"/>
        <end position="414"/>
    </location>
</feature>
<dbReference type="EMBL" id="AZDJ01000030">
    <property type="protein sequence ID" value="KRK71006.1"/>
    <property type="molecule type" value="Genomic_DNA"/>
</dbReference>
<comment type="caution">
    <text evidence="9">The sequence shown here is derived from an EMBL/GenBank/DDBJ whole genome shotgun (WGS) entry which is preliminary data.</text>
</comment>
<keyword evidence="4 7" id="KW-1133">Transmembrane helix</keyword>
<name>A0A0R1JIC9_9LACO</name>
<evidence type="ECO:0000256" key="5">
    <source>
        <dbReference type="ARBA" id="ARBA00023136"/>
    </source>
</evidence>
<feature type="domain" description="ABC3 transporter permease C-terminal" evidence="8">
    <location>
        <begin position="742"/>
        <end position="855"/>
    </location>
</feature>
<feature type="transmembrane region" description="Helical" evidence="7">
    <location>
        <begin position="826"/>
        <end position="850"/>
    </location>
</feature>
<evidence type="ECO:0000313" key="9">
    <source>
        <dbReference type="EMBL" id="KRK71006.1"/>
    </source>
</evidence>
<evidence type="ECO:0000256" key="7">
    <source>
        <dbReference type="SAM" id="Phobius"/>
    </source>
</evidence>
<keyword evidence="10" id="KW-1185">Reference proteome</keyword>
<dbReference type="AlphaFoldDB" id="A0A0R1JIC9"/>
<feature type="transmembrane region" description="Helical" evidence="7">
    <location>
        <begin position="735"/>
        <end position="758"/>
    </location>
</feature>
<evidence type="ECO:0000256" key="3">
    <source>
        <dbReference type="ARBA" id="ARBA00022692"/>
    </source>
</evidence>
<keyword evidence="2" id="KW-1003">Cell membrane</keyword>
<protein>
    <submittedName>
        <fullName evidence="9">Antimicrobial peptide ABC transporter permease</fullName>
    </submittedName>
</protein>
<gene>
    <name evidence="9" type="ORF">FD02_GL000189</name>
</gene>
<feature type="transmembrane region" description="Helical" evidence="7">
    <location>
        <begin position="511"/>
        <end position="531"/>
    </location>
</feature>
<dbReference type="PATRIC" id="fig|1291734.4.peg.197"/>
<dbReference type="STRING" id="1291734.FD02_GL000189"/>
<evidence type="ECO:0000256" key="2">
    <source>
        <dbReference type="ARBA" id="ARBA00022475"/>
    </source>
</evidence>
<feature type="transmembrane region" description="Helical" evidence="7">
    <location>
        <begin position="340"/>
        <end position="363"/>
    </location>
</feature>